<dbReference type="PANTHER" id="PTHR30069:SF29">
    <property type="entry name" value="HEMOGLOBIN AND HEMOGLOBIN-HAPTOGLOBIN-BINDING PROTEIN 1-RELATED"/>
    <property type="match status" value="1"/>
</dbReference>
<dbReference type="Gene3D" id="2.170.130.10">
    <property type="entry name" value="TonB-dependent receptor, plug domain"/>
    <property type="match status" value="1"/>
</dbReference>
<evidence type="ECO:0000313" key="11">
    <source>
        <dbReference type="Proteomes" id="UP000198850"/>
    </source>
</evidence>
<dbReference type="PROSITE" id="PS52016">
    <property type="entry name" value="TONB_DEPENDENT_REC_3"/>
    <property type="match status" value="1"/>
</dbReference>
<proteinExistence type="inferred from homology"/>
<evidence type="ECO:0000256" key="8">
    <source>
        <dbReference type="PROSITE-ProRule" id="PRU01360"/>
    </source>
</evidence>
<keyword evidence="5" id="KW-0732">Signal</keyword>
<keyword evidence="2 8" id="KW-0813">Transport</keyword>
<reference evidence="10 11" key="1">
    <citation type="submission" date="2016-10" db="EMBL/GenBank/DDBJ databases">
        <authorList>
            <person name="de Groot N.N."/>
        </authorList>
    </citation>
    <scope>NUCLEOTIDE SEQUENCE [LARGE SCALE GENOMIC DNA]</scope>
    <source>
        <strain evidence="10 11">DSM 19033</strain>
    </source>
</reference>
<evidence type="ECO:0000259" key="9">
    <source>
        <dbReference type="Pfam" id="PF07715"/>
    </source>
</evidence>
<evidence type="ECO:0000313" key="10">
    <source>
        <dbReference type="EMBL" id="SEA48309.1"/>
    </source>
</evidence>
<dbReference type="InterPro" id="IPR039426">
    <property type="entry name" value="TonB-dep_rcpt-like"/>
</dbReference>
<gene>
    <name evidence="10" type="ORF">SAMN05443550_103374</name>
</gene>
<dbReference type="GO" id="GO:0044718">
    <property type="term" value="P:siderophore transmembrane transport"/>
    <property type="evidence" value="ECO:0007669"/>
    <property type="project" value="TreeGrafter"/>
</dbReference>
<sequence length="1138" mass="122841">MTNKILSSRFSFKNLASFILTIILFQYALSTRAASTVKQGLDTKITLKVTNMPVAEVLKKINHLVKIDFAYGSDALGDNKKVSLNVKEEKLSDVLKMILDPFHMEFYYAKDLILIQMIQEDSKHPVKNITANKQSQVTGVVTDAKGLALPGVSVKLKDGQAAASTNADGKYSISLPDGNGNLVFSSIGFITQEIPVSGRSTINVSMKEESQALSEVVVTALGIAREKKALAYSVTEVKGDELTKARENNLGNALAGRVAGVNASSTATGAGGSSRVIIRGNGSLGGENQPLYVVNGVPMTNSTPSTPGTYGGVDRGDGLNSINPDDIESISVLKGGTAAALYGSRAANGVILITTKTGKGQRGLGVEYNTTYTMETPLSMPDWQYEYGSGDRGLKPASKSEAIANGRISWGAKLDGSSVVNTDGISRPYVAQKNNIQNFYDTGNTFSNTLALTGGNETSNFRFSASNMDNKGIVPNSSLNRKTFNLSASANLSKKVIFEGNVQFNIEKNKNRSYIADFTKNPNASVGLIATSLDVRTLAPGYDAQGFEVPWNDYVFVVNPYFAVNKVQNEDERKRFIGSFSTRYNITDYLYARGRLGIDYFNTNGFDINPSGILTDTRGSMTTDRNSTYETNAEALLGFDKTFGKFSVNALIGGNQMHSQVRAGTLSSGLFNVPFTYFIGNGSSQTFTDTFSESAINSFFSSADIGFNNYLYLSLTGRKDWFSTLSMANNSLFYPSAGLSFILSNAWASKPSWLSYAKVRSSWAQVGGGAPNPYSLALTYTAQSVTHLGQPLLAITGSNIPSELKPYTSTTTEAGIETRMFNNRIGVDLTVYNRVTTNDIVNAAVAVSSSFNSVSLNVGKMRNKGVELLLTGTPLRSSKGINWDVSFNMAYNNNKVINIAEGLDKLALPGAMPRTENAYVYHYEGQSFGMIAGNKAKTDANGNVIYNSANGIPLQSEIVPLGKGVPPWTMGISNTITYRNVSLGFLVDGKFGAKMYTSTNAYGTYYGLDKRTAANGVRENGITLTGVDETGAPFNKTVSAQDYYQGIAYTLTDQFLYDASFIKLRQITLGYSLPKKLLAKTPVQSATLSLVARNLWLIYSKVPNVDPESTYNNSNAQGLENFGVPTTRSYGLNLSVKF</sequence>
<dbReference type="EMBL" id="FNRA01000003">
    <property type="protein sequence ID" value="SEA48309.1"/>
    <property type="molecule type" value="Genomic_DNA"/>
</dbReference>
<dbReference type="Pfam" id="PF13715">
    <property type="entry name" value="CarbopepD_reg_2"/>
    <property type="match status" value="1"/>
</dbReference>
<dbReference type="Proteomes" id="UP000198850">
    <property type="component" value="Unassembled WGS sequence"/>
</dbReference>
<keyword evidence="7 8" id="KW-0998">Cell outer membrane</keyword>
<evidence type="ECO:0000256" key="1">
    <source>
        <dbReference type="ARBA" id="ARBA00004571"/>
    </source>
</evidence>
<keyword evidence="6 8" id="KW-0472">Membrane</keyword>
<dbReference type="OrthoDB" id="9768177at2"/>
<dbReference type="InterPro" id="IPR037066">
    <property type="entry name" value="Plug_dom_sf"/>
</dbReference>
<comment type="subcellular location">
    <subcellularLocation>
        <location evidence="1 8">Cell outer membrane</location>
        <topology evidence="1 8">Multi-pass membrane protein</topology>
    </subcellularLocation>
</comment>
<accession>A0A1H4BJH9</accession>
<evidence type="ECO:0000256" key="7">
    <source>
        <dbReference type="ARBA" id="ARBA00023237"/>
    </source>
</evidence>
<dbReference type="InterPro" id="IPR023997">
    <property type="entry name" value="TonB-dep_OMP_SusC/RagA_CS"/>
</dbReference>
<name>A0A1H4BJH9_9SPHI</name>
<dbReference type="InterPro" id="IPR008969">
    <property type="entry name" value="CarboxyPept-like_regulatory"/>
</dbReference>
<keyword evidence="4 8" id="KW-0812">Transmembrane</keyword>
<evidence type="ECO:0000256" key="3">
    <source>
        <dbReference type="ARBA" id="ARBA00022452"/>
    </source>
</evidence>
<dbReference type="AlphaFoldDB" id="A0A1H4BJH9"/>
<dbReference type="InterPro" id="IPR012910">
    <property type="entry name" value="Plug_dom"/>
</dbReference>
<dbReference type="GO" id="GO:0009279">
    <property type="term" value="C:cell outer membrane"/>
    <property type="evidence" value="ECO:0007669"/>
    <property type="project" value="UniProtKB-SubCell"/>
</dbReference>
<keyword evidence="11" id="KW-1185">Reference proteome</keyword>
<dbReference type="PANTHER" id="PTHR30069">
    <property type="entry name" value="TONB-DEPENDENT OUTER MEMBRANE RECEPTOR"/>
    <property type="match status" value="1"/>
</dbReference>
<dbReference type="SUPFAM" id="SSF56935">
    <property type="entry name" value="Porins"/>
    <property type="match status" value="1"/>
</dbReference>
<dbReference type="RefSeq" id="WP_090555985.1">
    <property type="nucleotide sequence ID" value="NZ_FNRA01000003.1"/>
</dbReference>
<dbReference type="STRING" id="425514.SAMN05443550_103374"/>
<evidence type="ECO:0000256" key="2">
    <source>
        <dbReference type="ARBA" id="ARBA00022448"/>
    </source>
</evidence>
<dbReference type="SUPFAM" id="SSF49464">
    <property type="entry name" value="Carboxypeptidase regulatory domain-like"/>
    <property type="match status" value="1"/>
</dbReference>
<organism evidence="10 11">
    <name type="scientific">Pedobacter hartonius</name>
    <dbReference type="NCBI Taxonomy" id="425514"/>
    <lineage>
        <taxon>Bacteria</taxon>
        <taxon>Pseudomonadati</taxon>
        <taxon>Bacteroidota</taxon>
        <taxon>Sphingobacteriia</taxon>
        <taxon>Sphingobacteriales</taxon>
        <taxon>Sphingobacteriaceae</taxon>
        <taxon>Pedobacter</taxon>
    </lineage>
</organism>
<dbReference type="Gene3D" id="2.40.170.20">
    <property type="entry name" value="TonB-dependent receptor, beta-barrel domain"/>
    <property type="match status" value="1"/>
</dbReference>
<feature type="domain" description="TonB-dependent receptor plug" evidence="9">
    <location>
        <begin position="227"/>
        <end position="350"/>
    </location>
</feature>
<dbReference type="NCBIfam" id="TIGR04056">
    <property type="entry name" value="OMP_RagA_SusC"/>
    <property type="match status" value="1"/>
</dbReference>
<comment type="similarity">
    <text evidence="8">Belongs to the TonB-dependent receptor family.</text>
</comment>
<dbReference type="Gene3D" id="2.60.40.1120">
    <property type="entry name" value="Carboxypeptidase-like, regulatory domain"/>
    <property type="match status" value="1"/>
</dbReference>
<keyword evidence="3 8" id="KW-1134">Transmembrane beta strand</keyword>
<evidence type="ECO:0000256" key="6">
    <source>
        <dbReference type="ARBA" id="ARBA00023136"/>
    </source>
</evidence>
<dbReference type="GO" id="GO:0015344">
    <property type="term" value="F:siderophore uptake transmembrane transporter activity"/>
    <property type="evidence" value="ECO:0007669"/>
    <property type="project" value="TreeGrafter"/>
</dbReference>
<dbReference type="NCBIfam" id="TIGR04057">
    <property type="entry name" value="SusC_RagA_signa"/>
    <property type="match status" value="1"/>
</dbReference>
<dbReference type="Pfam" id="PF07715">
    <property type="entry name" value="Plug"/>
    <property type="match status" value="1"/>
</dbReference>
<evidence type="ECO:0000256" key="5">
    <source>
        <dbReference type="ARBA" id="ARBA00022729"/>
    </source>
</evidence>
<evidence type="ECO:0000256" key="4">
    <source>
        <dbReference type="ARBA" id="ARBA00022692"/>
    </source>
</evidence>
<dbReference type="InterPro" id="IPR023996">
    <property type="entry name" value="TonB-dep_OMP_SusC/RagA"/>
</dbReference>
<dbReference type="InterPro" id="IPR036942">
    <property type="entry name" value="Beta-barrel_TonB_sf"/>
</dbReference>
<protein>
    <submittedName>
        <fullName evidence="10">TonB-linked outer membrane protein, SusC/RagA family</fullName>
    </submittedName>
</protein>